<keyword evidence="3" id="KW-1185">Reference proteome</keyword>
<evidence type="ECO:0000313" key="3">
    <source>
        <dbReference type="Proteomes" id="UP000019423"/>
    </source>
</evidence>
<protein>
    <recommendedName>
        <fullName evidence="4">Secreted protein</fullName>
    </recommendedName>
</protein>
<dbReference type="Proteomes" id="UP000019423">
    <property type="component" value="Chromosome"/>
</dbReference>
<feature type="chain" id="PRO_5004911116" description="Secreted protein" evidence="1">
    <location>
        <begin position="24"/>
        <end position="61"/>
    </location>
</feature>
<dbReference type="AlphaFoldDB" id="W8F5C9"/>
<dbReference type="RefSeq" id="WP_044002154.1">
    <property type="nucleotide sequence ID" value="NZ_CP007145.1"/>
</dbReference>
<feature type="signal peptide" evidence="1">
    <location>
        <begin position="1"/>
        <end position="23"/>
    </location>
</feature>
<keyword evidence="1" id="KW-0732">Signal</keyword>
<organism evidence="2 3">
    <name type="scientific">Hymenobacter swuensis DY53</name>
    <dbReference type="NCBI Taxonomy" id="1227739"/>
    <lineage>
        <taxon>Bacteria</taxon>
        <taxon>Pseudomonadati</taxon>
        <taxon>Bacteroidota</taxon>
        <taxon>Cytophagia</taxon>
        <taxon>Cytophagales</taxon>
        <taxon>Hymenobacteraceae</taxon>
        <taxon>Hymenobacter</taxon>
    </lineage>
</organism>
<name>W8F5C9_9BACT</name>
<dbReference type="KEGG" id="hsw:Hsw_2226"/>
<proteinExistence type="predicted"/>
<dbReference type="PATRIC" id="fig|1227739.3.peg.2429"/>
<accession>W8F5C9</accession>
<evidence type="ECO:0000256" key="1">
    <source>
        <dbReference type="SAM" id="SignalP"/>
    </source>
</evidence>
<dbReference type="EMBL" id="CP007145">
    <property type="protein sequence ID" value="AHJ97821.1"/>
    <property type="molecule type" value="Genomic_DNA"/>
</dbReference>
<reference evidence="2 3" key="1">
    <citation type="submission" date="2014-01" db="EMBL/GenBank/DDBJ databases">
        <title>Complete genome sequence of ionizing-radiation resistance bacterium Hymenobacter swuensis DY53.</title>
        <authorList>
            <person name="Jung J.-H."/>
            <person name="Jeong S.-W."/>
            <person name="Joe M.-H."/>
            <person name="Cho y.-j."/>
            <person name="Kim M.-K."/>
            <person name="Lim S.-Y."/>
        </authorList>
    </citation>
    <scope>NUCLEOTIDE SEQUENCE [LARGE SCALE GENOMIC DNA]</scope>
    <source>
        <strain evidence="2 3">DY53</strain>
    </source>
</reference>
<gene>
    <name evidence="2" type="ORF">Hsw_2226</name>
</gene>
<evidence type="ECO:0008006" key="4">
    <source>
        <dbReference type="Google" id="ProtNLM"/>
    </source>
</evidence>
<sequence length="61" mass="6248">MLVPAPSLLAEAAAVLVLLPNTAAGLASLAALDDPCRYAPTRASNASSIIGNRSVNMRNKE</sequence>
<evidence type="ECO:0000313" key="2">
    <source>
        <dbReference type="EMBL" id="AHJ97821.1"/>
    </source>
</evidence>
<dbReference type="HOGENOM" id="CLU_2916320_0_0_10"/>